<evidence type="ECO:0000313" key="2">
    <source>
        <dbReference type="Proteomes" id="UP000286287"/>
    </source>
</evidence>
<accession>A0A418VA87</accession>
<proteinExistence type="predicted"/>
<gene>
    <name evidence="1" type="ORF">D3875_17175</name>
</gene>
<dbReference type="AlphaFoldDB" id="A0A418VA87"/>
<name>A0A418VA87_9DEIO</name>
<organism evidence="1 2">
    <name type="scientific">Deinococcus cavernae</name>
    <dbReference type="NCBI Taxonomy" id="2320857"/>
    <lineage>
        <taxon>Bacteria</taxon>
        <taxon>Thermotogati</taxon>
        <taxon>Deinococcota</taxon>
        <taxon>Deinococci</taxon>
        <taxon>Deinococcales</taxon>
        <taxon>Deinococcaceae</taxon>
        <taxon>Deinococcus</taxon>
    </lineage>
</organism>
<comment type="caution">
    <text evidence="1">The sequence shown here is derived from an EMBL/GenBank/DDBJ whole genome shotgun (WGS) entry which is preliminary data.</text>
</comment>
<dbReference type="Proteomes" id="UP000286287">
    <property type="component" value="Unassembled WGS sequence"/>
</dbReference>
<sequence length="85" mass="9770">MSSWGRLRNVPERNWRGQPEKGLEPFILSPGWRIDLLVDRLVWGASTLSAVTGGRLRRFRKAHAGRSLKDTDWMCAQRFYTEAGP</sequence>
<protein>
    <submittedName>
        <fullName evidence="1">Uncharacterized protein</fullName>
    </submittedName>
</protein>
<keyword evidence="2" id="KW-1185">Reference proteome</keyword>
<dbReference type="EMBL" id="QYUJ01000014">
    <property type="protein sequence ID" value="RJF73015.1"/>
    <property type="molecule type" value="Genomic_DNA"/>
</dbReference>
<reference evidence="1 2" key="1">
    <citation type="submission" date="2018-09" db="EMBL/GenBank/DDBJ databases">
        <authorList>
            <person name="Zhu H."/>
        </authorList>
    </citation>
    <scope>NUCLEOTIDE SEQUENCE [LARGE SCALE GENOMIC DNA]</scope>
    <source>
        <strain evidence="1 2">K2S05-167</strain>
    </source>
</reference>
<evidence type="ECO:0000313" key="1">
    <source>
        <dbReference type="EMBL" id="RJF73015.1"/>
    </source>
</evidence>